<evidence type="ECO:0000313" key="2">
    <source>
        <dbReference type="EMBL" id="PON50824.1"/>
    </source>
</evidence>
<organism evidence="2 3">
    <name type="scientific">Parasponia andersonii</name>
    <name type="common">Sponia andersonii</name>
    <dbReference type="NCBI Taxonomy" id="3476"/>
    <lineage>
        <taxon>Eukaryota</taxon>
        <taxon>Viridiplantae</taxon>
        <taxon>Streptophyta</taxon>
        <taxon>Embryophyta</taxon>
        <taxon>Tracheophyta</taxon>
        <taxon>Spermatophyta</taxon>
        <taxon>Magnoliopsida</taxon>
        <taxon>eudicotyledons</taxon>
        <taxon>Gunneridae</taxon>
        <taxon>Pentapetalae</taxon>
        <taxon>rosids</taxon>
        <taxon>fabids</taxon>
        <taxon>Rosales</taxon>
        <taxon>Cannabaceae</taxon>
        <taxon>Parasponia</taxon>
    </lineage>
</organism>
<evidence type="ECO:0000313" key="3">
    <source>
        <dbReference type="Proteomes" id="UP000237105"/>
    </source>
</evidence>
<gene>
    <name evidence="2" type="ORF">PanWU01x14_220610</name>
</gene>
<keyword evidence="3" id="KW-1185">Reference proteome</keyword>
<accession>A0A2P5BQ05</accession>
<name>A0A2P5BQ05_PARAD</name>
<feature type="region of interest" description="Disordered" evidence="1">
    <location>
        <begin position="1"/>
        <end position="33"/>
    </location>
</feature>
<dbReference type="Proteomes" id="UP000237105">
    <property type="component" value="Unassembled WGS sequence"/>
</dbReference>
<evidence type="ECO:0000256" key="1">
    <source>
        <dbReference type="SAM" id="MobiDB-lite"/>
    </source>
</evidence>
<proteinExistence type="predicted"/>
<dbReference type="AlphaFoldDB" id="A0A2P5BQ05"/>
<dbReference type="EMBL" id="JXTB01000241">
    <property type="protein sequence ID" value="PON50824.1"/>
    <property type="molecule type" value="Genomic_DNA"/>
</dbReference>
<sequence length="101" mass="11204">MTATPDPVEVGASEYRHDEGKKGATRGKSRDVETSLKARVLETEDTKIHNGIKDVLGGLEADLRREIESFHSEIAKGRDLFQRELNNVLLRVDEMGGDLAL</sequence>
<protein>
    <submittedName>
        <fullName evidence="2">Uncharacterized protein</fullName>
    </submittedName>
</protein>
<feature type="compositionally biased region" description="Basic and acidic residues" evidence="1">
    <location>
        <begin position="14"/>
        <end position="33"/>
    </location>
</feature>
<dbReference type="OrthoDB" id="10633760at2759"/>
<reference evidence="3" key="1">
    <citation type="submission" date="2016-06" db="EMBL/GenBank/DDBJ databases">
        <title>Parallel loss of symbiosis genes in relatives of nitrogen-fixing non-legume Parasponia.</title>
        <authorList>
            <person name="Van Velzen R."/>
            <person name="Holmer R."/>
            <person name="Bu F."/>
            <person name="Rutten L."/>
            <person name="Van Zeijl A."/>
            <person name="Liu W."/>
            <person name="Santuari L."/>
            <person name="Cao Q."/>
            <person name="Sharma T."/>
            <person name="Shen D."/>
            <person name="Roswanjaya Y."/>
            <person name="Wardhani T."/>
            <person name="Kalhor M.S."/>
            <person name="Jansen J."/>
            <person name="Van den Hoogen J."/>
            <person name="Gungor B."/>
            <person name="Hartog M."/>
            <person name="Hontelez J."/>
            <person name="Verver J."/>
            <person name="Yang W.-C."/>
            <person name="Schijlen E."/>
            <person name="Repin R."/>
            <person name="Schilthuizen M."/>
            <person name="Schranz E."/>
            <person name="Heidstra R."/>
            <person name="Miyata K."/>
            <person name="Fedorova E."/>
            <person name="Kohlen W."/>
            <person name="Bisseling T."/>
            <person name="Smit S."/>
            <person name="Geurts R."/>
        </authorList>
    </citation>
    <scope>NUCLEOTIDE SEQUENCE [LARGE SCALE GENOMIC DNA]</scope>
    <source>
        <strain evidence="3">cv. WU1-14</strain>
    </source>
</reference>
<comment type="caution">
    <text evidence="2">The sequence shown here is derived from an EMBL/GenBank/DDBJ whole genome shotgun (WGS) entry which is preliminary data.</text>
</comment>